<name>A0ABM7M3D1_9ACTN</name>
<gene>
    <name evidence="1" type="ORF">Aiant_67610</name>
</gene>
<sequence length="55" mass="5708">MPHLLHAGLDVHRLDPAGCTLLDIDRRPRALSIASVLLAGLAAAIAGTTDTYTTA</sequence>
<evidence type="ECO:0008006" key="3">
    <source>
        <dbReference type="Google" id="ProtNLM"/>
    </source>
</evidence>
<protein>
    <recommendedName>
        <fullName evidence="3">H repeat-associated protein N-terminal domain-containing protein</fullName>
    </recommendedName>
</protein>
<dbReference type="Proteomes" id="UP000676967">
    <property type="component" value="Chromosome"/>
</dbReference>
<dbReference type="EMBL" id="AP023356">
    <property type="protein sequence ID" value="BCJ46104.1"/>
    <property type="molecule type" value="Genomic_DNA"/>
</dbReference>
<evidence type="ECO:0000313" key="2">
    <source>
        <dbReference type="Proteomes" id="UP000676967"/>
    </source>
</evidence>
<keyword evidence="2" id="KW-1185">Reference proteome</keyword>
<reference evidence="1 2" key="1">
    <citation type="submission" date="2020-08" db="EMBL/GenBank/DDBJ databases">
        <title>Whole genome shotgun sequence of Actinoplanes ianthinogenes NBRC 13996.</title>
        <authorList>
            <person name="Komaki H."/>
            <person name="Tamura T."/>
        </authorList>
    </citation>
    <scope>NUCLEOTIDE SEQUENCE [LARGE SCALE GENOMIC DNA]</scope>
    <source>
        <strain evidence="1 2">NBRC 13996</strain>
    </source>
</reference>
<evidence type="ECO:0000313" key="1">
    <source>
        <dbReference type="EMBL" id="BCJ46104.1"/>
    </source>
</evidence>
<dbReference type="RefSeq" id="WP_189332939.1">
    <property type="nucleotide sequence ID" value="NZ_AP023356.1"/>
</dbReference>
<organism evidence="1 2">
    <name type="scientific">Actinoplanes ianthinogenes</name>
    <dbReference type="NCBI Taxonomy" id="122358"/>
    <lineage>
        <taxon>Bacteria</taxon>
        <taxon>Bacillati</taxon>
        <taxon>Actinomycetota</taxon>
        <taxon>Actinomycetes</taxon>
        <taxon>Micromonosporales</taxon>
        <taxon>Micromonosporaceae</taxon>
        <taxon>Actinoplanes</taxon>
    </lineage>
</organism>
<accession>A0ABM7M3D1</accession>
<proteinExistence type="predicted"/>